<dbReference type="EMBL" id="JWIR02000008">
    <property type="protein sequence ID" value="KKB42724.1"/>
    <property type="molecule type" value="Genomic_DNA"/>
</dbReference>
<accession>A0A0F5IAU5</accession>
<reference evidence="1" key="1">
    <citation type="submission" date="2015-02" db="EMBL/GenBank/DDBJ databases">
        <title>Genome Assembly of Bacillaceae bacterium MTCC 8252.</title>
        <authorList>
            <person name="Verma A."/>
            <person name="Khatri I."/>
            <person name="Mual P."/>
            <person name="Subramanian S."/>
            <person name="Krishnamurthi S."/>
        </authorList>
    </citation>
    <scope>NUCLEOTIDE SEQUENCE [LARGE SCALE GENOMIC DNA]</scope>
    <source>
        <strain evidence="1">MTCC 8252</strain>
    </source>
</reference>
<sequence length="37" mass="4170">MKTSIGRKQHTKKHAPGGTCFFVPIIQGLHAENLYFL</sequence>
<organism evidence="1 2">
    <name type="scientific">Bacillus thermotolerans</name>
    <name type="common">Quasibacillus thermotolerans</name>
    <dbReference type="NCBI Taxonomy" id="1221996"/>
    <lineage>
        <taxon>Bacteria</taxon>
        <taxon>Bacillati</taxon>
        <taxon>Bacillota</taxon>
        <taxon>Bacilli</taxon>
        <taxon>Bacillales</taxon>
        <taxon>Bacillaceae</taxon>
        <taxon>Bacillus</taxon>
    </lineage>
</organism>
<name>A0A0F5IAU5_BACTR</name>
<dbReference type="AlphaFoldDB" id="A0A0F5IAU5"/>
<protein>
    <submittedName>
        <fullName evidence="1">Uncharacterized protein</fullName>
    </submittedName>
</protein>
<comment type="caution">
    <text evidence="1">The sequence shown here is derived from an EMBL/GenBank/DDBJ whole genome shotgun (WGS) entry which is preliminary data.</text>
</comment>
<proteinExistence type="predicted"/>
<evidence type="ECO:0000313" key="2">
    <source>
        <dbReference type="Proteomes" id="UP000031563"/>
    </source>
</evidence>
<keyword evidence="2" id="KW-1185">Reference proteome</keyword>
<evidence type="ECO:0000313" key="1">
    <source>
        <dbReference type="EMBL" id="KKB42724.1"/>
    </source>
</evidence>
<dbReference type="Proteomes" id="UP000031563">
    <property type="component" value="Unassembled WGS sequence"/>
</dbReference>
<gene>
    <name evidence="1" type="ORF">QY95_03745</name>
</gene>